<evidence type="ECO:0000256" key="10">
    <source>
        <dbReference type="SAM" id="Coils"/>
    </source>
</evidence>
<evidence type="ECO:0000256" key="3">
    <source>
        <dbReference type="ARBA" id="ARBA00023125"/>
    </source>
</evidence>
<dbReference type="InterPro" id="IPR001356">
    <property type="entry name" value="HD"/>
</dbReference>
<dbReference type="SUPFAM" id="SSF46689">
    <property type="entry name" value="Homeodomain-like"/>
    <property type="match status" value="1"/>
</dbReference>
<dbReference type="PRINTS" id="PR00031">
    <property type="entry name" value="HTHREPRESSR"/>
</dbReference>
<evidence type="ECO:0000256" key="5">
    <source>
        <dbReference type="ARBA" id="ARBA00023163"/>
    </source>
</evidence>
<reference evidence="12" key="1">
    <citation type="submission" date="2007-06" db="EMBL/GenBank/DDBJ databases">
        <title>Full length cDNA sequences from Sitka Spruce (Picea sitchensis).</title>
        <authorList>
            <person name="Ralph S.G."/>
            <person name="Chun H.E."/>
            <person name="Liao N."/>
            <person name="Ali J."/>
            <person name="Reid K."/>
            <person name="Kolosova N."/>
            <person name="Cooper N."/>
            <person name="Cullis C."/>
            <person name="Jancsik S."/>
            <person name="Moore R."/>
            <person name="Mayo M."/>
            <person name="Wagner S."/>
            <person name="Holt R.A."/>
            <person name="Jones S.J.M."/>
            <person name="Marra M.A."/>
            <person name="Ritland C.E."/>
            <person name="Ritland K."/>
            <person name="Bohlmann J."/>
        </authorList>
    </citation>
    <scope>NUCLEOTIDE SEQUENCE</scope>
    <source>
        <tissue evidence="12">Green portion of the leader tissue</tissue>
    </source>
</reference>
<feature type="domain" description="Homeobox" evidence="11">
    <location>
        <begin position="66"/>
        <end position="126"/>
    </location>
</feature>
<dbReference type="GO" id="GO:0005634">
    <property type="term" value="C:nucleus"/>
    <property type="evidence" value="ECO:0007669"/>
    <property type="project" value="UniProtKB-SubCell"/>
</dbReference>
<dbReference type="InterPro" id="IPR000047">
    <property type="entry name" value="HTH_motif"/>
</dbReference>
<dbReference type="EMBL" id="EF676313">
    <property type="protein sequence ID" value="ABR16224.1"/>
    <property type="molecule type" value="mRNA"/>
</dbReference>
<feature type="DNA-binding region" description="Homeobox" evidence="8">
    <location>
        <begin position="68"/>
        <end position="127"/>
    </location>
</feature>
<dbReference type="GO" id="GO:0043565">
    <property type="term" value="F:sequence-specific DNA binding"/>
    <property type="evidence" value="ECO:0007669"/>
    <property type="project" value="InterPro"/>
</dbReference>
<dbReference type="GO" id="GO:0045893">
    <property type="term" value="P:positive regulation of DNA-templated transcription"/>
    <property type="evidence" value="ECO:0007669"/>
    <property type="project" value="TreeGrafter"/>
</dbReference>
<accession>B8LKP4</accession>
<dbReference type="Pfam" id="PF00046">
    <property type="entry name" value="Homeodomain"/>
    <property type="match status" value="1"/>
</dbReference>
<dbReference type="PANTHER" id="PTHR24326">
    <property type="entry name" value="HOMEOBOX-LEUCINE ZIPPER PROTEIN"/>
    <property type="match status" value="1"/>
</dbReference>
<sequence length="327" mass="37167">MASNGVRFNASNRNLIVMVNETPSFEADSTPLTSLDGVMKSVSKRPFYNTLDAEEAGDEDLLDECVHQPGKKRRLSADQVHFLEKSFEVDNKLEPERKTQLARDLGLQPRQVAVWFQNRRARWKTKQLEREYDILKSSYDTLRVDYDNLLKEKEKLRSEVICLTDKLHAKEKGLEIQTNDLETTCKKTFIQSNSQFESLEKSGIVSKGMTAPFDQQLVSYSIEDPLSSGTDGSAVVDEESPHHIDSGHSSVVGYVTSTHISPFEADLSDFSHVDEEEEEGGISEKLLLPQDCHMKMECILFPEAPTTSCTYVFAMDDQENLSWWDWP</sequence>
<dbReference type="PROSITE" id="PS00027">
    <property type="entry name" value="HOMEOBOX_1"/>
    <property type="match status" value="1"/>
</dbReference>
<dbReference type="InterPro" id="IPR009057">
    <property type="entry name" value="Homeodomain-like_sf"/>
</dbReference>
<dbReference type="Pfam" id="PF02183">
    <property type="entry name" value="HALZ"/>
    <property type="match status" value="1"/>
</dbReference>
<evidence type="ECO:0000256" key="9">
    <source>
        <dbReference type="RuleBase" id="RU000682"/>
    </source>
</evidence>
<evidence type="ECO:0000256" key="4">
    <source>
        <dbReference type="ARBA" id="ARBA00023155"/>
    </source>
</evidence>
<evidence type="ECO:0000259" key="11">
    <source>
        <dbReference type="PROSITE" id="PS50071"/>
    </source>
</evidence>
<keyword evidence="6 8" id="KW-0539">Nucleus</keyword>
<dbReference type="InterPro" id="IPR045224">
    <property type="entry name" value="HDZip_class_I_plant"/>
</dbReference>
<comment type="similarity">
    <text evidence="7">Belongs to the HD-ZIP homeobox family. Class I subfamily.</text>
</comment>
<keyword evidence="5" id="KW-0804">Transcription</keyword>
<protein>
    <recommendedName>
        <fullName evidence="11">Homeobox domain-containing protein</fullName>
    </recommendedName>
</protein>
<comment type="subcellular location">
    <subcellularLocation>
        <location evidence="1 8 9">Nucleus</location>
    </subcellularLocation>
</comment>
<proteinExistence type="evidence at transcript level"/>
<dbReference type="Gene3D" id="1.10.10.60">
    <property type="entry name" value="Homeodomain-like"/>
    <property type="match status" value="1"/>
</dbReference>
<keyword evidence="4 8" id="KW-0371">Homeobox</keyword>
<keyword evidence="3 8" id="KW-0238">DNA-binding</keyword>
<dbReference type="SMART" id="SM00389">
    <property type="entry name" value="HOX"/>
    <property type="match status" value="1"/>
</dbReference>
<dbReference type="FunFam" id="1.10.10.60:FF:000159">
    <property type="entry name" value="Homeobox-leucine zipper protein HAT5"/>
    <property type="match status" value="1"/>
</dbReference>
<dbReference type="InterPro" id="IPR003106">
    <property type="entry name" value="Leu_zip_homeo"/>
</dbReference>
<organism evidence="12">
    <name type="scientific">Picea sitchensis</name>
    <name type="common">Sitka spruce</name>
    <name type="synonym">Pinus sitchensis</name>
    <dbReference type="NCBI Taxonomy" id="3332"/>
    <lineage>
        <taxon>Eukaryota</taxon>
        <taxon>Viridiplantae</taxon>
        <taxon>Streptophyta</taxon>
        <taxon>Embryophyta</taxon>
        <taxon>Tracheophyta</taxon>
        <taxon>Spermatophyta</taxon>
        <taxon>Pinopsida</taxon>
        <taxon>Pinidae</taxon>
        <taxon>Conifers I</taxon>
        <taxon>Pinales</taxon>
        <taxon>Pinaceae</taxon>
        <taxon>Picea</taxon>
    </lineage>
</organism>
<dbReference type="OMA" id="ATQVQFL"/>
<dbReference type="GO" id="GO:0000981">
    <property type="term" value="F:DNA-binding transcription factor activity, RNA polymerase II-specific"/>
    <property type="evidence" value="ECO:0007669"/>
    <property type="project" value="InterPro"/>
</dbReference>
<evidence type="ECO:0000256" key="6">
    <source>
        <dbReference type="ARBA" id="ARBA00023242"/>
    </source>
</evidence>
<name>B8LKP4_PICSI</name>
<evidence type="ECO:0000256" key="7">
    <source>
        <dbReference type="ARBA" id="ARBA00025748"/>
    </source>
</evidence>
<dbReference type="CDD" id="cd00086">
    <property type="entry name" value="homeodomain"/>
    <property type="match status" value="1"/>
</dbReference>
<evidence type="ECO:0000256" key="1">
    <source>
        <dbReference type="ARBA" id="ARBA00004123"/>
    </source>
</evidence>
<feature type="coiled-coil region" evidence="10">
    <location>
        <begin position="139"/>
        <end position="166"/>
    </location>
</feature>
<evidence type="ECO:0000256" key="2">
    <source>
        <dbReference type="ARBA" id="ARBA00023015"/>
    </source>
</evidence>
<keyword evidence="10" id="KW-0175">Coiled coil</keyword>
<evidence type="ECO:0000256" key="8">
    <source>
        <dbReference type="PROSITE-ProRule" id="PRU00108"/>
    </source>
</evidence>
<dbReference type="InterPro" id="IPR017970">
    <property type="entry name" value="Homeobox_CS"/>
</dbReference>
<dbReference type="AlphaFoldDB" id="B8LKP4"/>
<dbReference type="PANTHER" id="PTHR24326:SF606">
    <property type="entry name" value="HOMEOBOX-LEUCINE ZIPPER PROTEIN ATHB-54"/>
    <property type="match status" value="1"/>
</dbReference>
<keyword evidence="2" id="KW-0805">Transcription regulation</keyword>
<dbReference type="GO" id="GO:0042802">
    <property type="term" value="F:identical protein binding"/>
    <property type="evidence" value="ECO:0007669"/>
    <property type="project" value="UniProtKB-ARBA"/>
</dbReference>
<evidence type="ECO:0000313" key="12">
    <source>
        <dbReference type="EMBL" id="ABR16224.1"/>
    </source>
</evidence>
<dbReference type="PROSITE" id="PS50071">
    <property type="entry name" value="HOMEOBOX_2"/>
    <property type="match status" value="1"/>
</dbReference>